<accession>A0A0C1R4H5</accession>
<evidence type="ECO:0000313" key="3">
    <source>
        <dbReference type="EMBL" id="KIE45401.1"/>
    </source>
</evidence>
<evidence type="ECO:0000259" key="2">
    <source>
        <dbReference type="Pfam" id="PF26353"/>
    </source>
</evidence>
<dbReference type="EMBL" id="AYSO01000019">
    <property type="protein sequence ID" value="KIE45401.1"/>
    <property type="molecule type" value="Genomic_DNA"/>
</dbReference>
<sequence length="270" mass="31403">MYKLKKYATVLLIVLVNVIIFTGCSVLRSNNNAFEFMKEKKATKITIQSTRDKSYKFTVTDVGVAQEIYKILSSAKEVDTKSPLEADYIFEIYEGPDKVHKFNYIAGLDKNDGANFYNDDKNYIVSKRLDNDIIKNFWNIRKPIDFQNVYYDTIYEAVDMYKKSKEDNPKIGINMSSDLEMSKFILSTDLLNFEQRFNKMSDVALVKDAKVEGFDIVMNINTEGYTSTKYKAIITFKGHAGEYETNYYVVNKYEKGEWKIGIYEKKPDDF</sequence>
<feature type="domain" description="YhfM-like" evidence="2">
    <location>
        <begin position="38"/>
        <end position="143"/>
    </location>
</feature>
<reference evidence="3 4" key="1">
    <citation type="journal article" date="2015" name="Infect. Genet. Evol.">
        <title>Genomic sequences of six botulinum neurotoxin-producing strains representing three clostridial species illustrate the mobility and diversity of botulinum neurotoxin genes.</title>
        <authorList>
            <person name="Smith T.J."/>
            <person name="Hill K.K."/>
            <person name="Xie G."/>
            <person name="Foley B.T."/>
            <person name="Williamson C.H."/>
            <person name="Foster J.T."/>
            <person name="Johnson S.L."/>
            <person name="Chertkov O."/>
            <person name="Teshima H."/>
            <person name="Gibbons H.S."/>
            <person name="Johnsky L.A."/>
            <person name="Karavis M.A."/>
            <person name="Smith L.A."/>
        </authorList>
    </citation>
    <scope>NUCLEOTIDE SEQUENCE [LARGE SCALE GENOMIC DNA]</scope>
    <source>
        <strain evidence="3 4">CDC 2741</strain>
    </source>
</reference>
<name>A0A0C1R4H5_9CLOT</name>
<keyword evidence="1" id="KW-0472">Membrane</keyword>
<comment type="caution">
    <text evidence="3">The sequence shown here is derived from an EMBL/GenBank/DDBJ whole genome shotgun (WGS) entry which is preliminary data.</text>
</comment>
<evidence type="ECO:0000313" key="4">
    <source>
        <dbReference type="Proteomes" id="UP000031366"/>
    </source>
</evidence>
<dbReference type="OrthoDB" id="1931871at2"/>
<evidence type="ECO:0000256" key="1">
    <source>
        <dbReference type="SAM" id="Phobius"/>
    </source>
</evidence>
<dbReference type="InterPro" id="IPR058780">
    <property type="entry name" value="YhfM-like_dom"/>
</dbReference>
<dbReference type="PROSITE" id="PS51257">
    <property type="entry name" value="PROKAR_LIPOPROTEIN"/>
    <property type="match status" value="1"/>
</dbReference>
<dbReference type="STRING" id="29341.RSJ17_21535"/>
<proteinExistence type="predicted"/>
<feature type="transmembrane region" description="Helical" evidence="1">
    <location>
        <begin position="7"/>
        <end position="28"/>
    </location>
</feature>
<dbReference type="Pfam" id="PF26353">
    <property type="entry name" value="YhfM"/>
    <property type="match status" value="1"/>
</dbReference>
<dbReference type="RefSeq" id="WP_052268195.1">
    <property type="nucleotide sequence ID" value="NZ_AYSO01000019.1"/>
</dbReference>
<protein>
    <recommendedName>
        <fullName evidence="2">YhfM-like domain-containing protein</fullName>
    </recommendedName>
</protein>
<gene>
    <name evidence="3" type="ORF">U732_2544</name>
</gene>
<dbReference type="AlphaFoldDB" id="A0A0C1R4H5"/>
<dbReference type="Proteomes" id="UP000031366">
    <property type="component" value="Unassembled WGS sequence"/>
</dbReference>
<keyword evidence="1" id="KW-1133">Transmembrane helix</keyword>
<organism evidence="3 4">
    <name type="scientific">Clostridium argentinense CDC 2741</name>
    <dbReference type="NCBI Taxonomy" id="1418104"/>
    <lineage>
        <taxon>Bacteria</taxon>
        <taxon>Bacillati</taxon>
        <taxon>Bacillota</taxon>
        <taxon>Clostridia</taxon>
        <taxon>Eubacteriales</taxon>
        <taxon>Clostridiaceae</taxon>
        <taxon>Clostridium</taxon>
    </lineage>
</organism>
<keyword evidence="1" id="KW-0812">Transmembrane</keyword>
<keyword evidence="4" id="KW-1185">Reference proteome</keyword>